<keyword evidence="3" id="KW-0645">Protease</keyword>
<accession>A0A540NQI7</accession>
<evidence type="ECO:0000256" key="2">
    <source>
        <dbReference type="ARBA" id="ARBA00007447"/>
    </source>
</evidence>
<evidence type="ECO:0000256" key="4">
    <source>
        <dbReference type="ARBA" id="ARBA00022692"/>
    </source>
</evidence>
<keyword evidence="12" id="KW-1185">Reference proteome</keyword>
<dbReference type="GO" id="GO:0006508">
    <property type="term" value="P:proteolysis"/>
    <property type="evidence" value="ECO:0007669"/>
    <property type="project" value="UniProtKB-KW"/>
</dbReference>
<dbReference type="PANTHER" id="PTHR13683:SF375">
    <property type="entry name" value="PEPTIDASE A1 DOMAIN-CONTAINING PROTEIN"/>
    <property type="match status" value="1"/>
</dbReference>
<dbReference type="Gene3D" id="2.40.70.10">
    <property type="entry name" value="Acid Proteases"/>
    <property type="match status" value="2"/>
</dbReference>
<organism evidence="11 12">
    <name type="scientific">Malus baccata</name>
    <name type="common">Siberian crab apple</name>
    <name type="synonym">Pyrus baccata</name>
    <dbReference type="NCBI Taxonomy" id="106549"/>
    <lineage>
        <taxon>Eukaryota</taxon>
        <taxon>Viridiplantae</taxon>
        <taxon>Streptophyta</taxon>
        <taxon>Embryophyta</taxon>
        <taxon>Tracheophyta</taxon>
        <taxon>Spermatophyta</taxon>
        <taxon>Magnoliopsida</taxon>
        <taxon>eudicotyledons</taxon>
        <taxon>Gunneridae</taxon>
        <taxon>Pentapetalae</taxon>
        <taxon>rosids</taxon>
        <taxon>fabids</taxon>
        <taxon>Rosales</taxon>
        <taxon>Rosaceae</taxon>
        <taxon>Amygdaloideae</taxon>
        <taxon>Maleae</taxon>
        <taxon>Malus</taxon>
    </lineage>
</organism>
<evidence type="ECO:0000256" key="8">
    <source>
        <dbReference type="ARBA" id="ARBA00023136"/>
    </source>
</evidence>
<feature type="transmembrane region" description="Helical" evidence="9">
    <location>
        <begin position="6"/>
        <end position="28"/>
    </location>
</feature>
<evidence type="ECO:0000256" key="6">
    <source>
        <dbReference type="ARBA" id="ARBA00022801"/>
    </source>
</evidence>
<dbReference type="GO" id="GO:0016020">
    <property type="term" value="C:membrane"/>
    <property type="evidence" value="ECO:0007669"/>
    <property type="project" value="UniProtKB-SubCell"/>
</dbReference>
<proteinExistence type="inferred from homology"/>
<evidence type="ECO:0000256" key="5">
    <source>
        <dbReference type="ARBA" id="ARBA00022729"/>
    </source>
</evidence>
<evidence type="ECO:0000256" key="7">
    <source>
        <dbReference type="ARBA" id="ARBA00022989"/>
    </source>
</evidence>
<name>A0A540NQI7_MALBA</name>
<dbReference type="InterPro" id="IPR034164">
    <property type="entry name" value="Pepsin-like_dom"/>
</dbReference>
<keyword evidence="5" id="KW-0732">Signal</keyword>
<keyword evidence="6" id="KW-0378">Hydrolase</keyword>
<comment type="similarity">
    <text evidence="2">Belongs to the peptidase A1 family.</text>
</comment>
<dbReference type="Proteomes" id="UP000315295">
    <property type="component" value="Unassembled WGS sequence"/>
</dbReference>
<dbReference type="PANTHER" id="PTHR13683">
    <property type="entry name" value="ASPARTYL PROTEASES"/>
    <property type="match status" value="1"/>
</dbReference>
<dbReference type="Pfam" id="PF14543">
    <property type="entry name" value="TAXi_N"/>
    <property type="match status" value="1"/>
</dbReference>
<evidence type="ECO:0000256" key="9">
    <source>
        <dbReference type="SAM" id="Phobius"/>
    </source>
</evidence>
<keyword evidence="8 9" id="KW-0472">Membrane</keyword>
<dbReference type="InterPro" id="IPR033121">
    <property type="entry name" value="PEPTIDASE_A1"/>
</dbReference>
<sequence>MGFPTVIFIAGAILMSAAVVLCSFPATLSLERAFPSNHLEDLSQLRARDRVRHGRKLQSSNGIVDFPVEGTYNPFRVGLYYTKLQLGSPPRDYYVQIDTGSDVLWVNCGSCNGCPETSGLPVNAHFLTVDIPIMIQLNLFDPGSSTTSQFISCSDRRCSLGVRSSDSDCSTQNNQCSYTFQYGDGSGTSGYYVSDLLHLETILEGSLTQNYSANVVFGYQGFAWTFLFHKVLMSWSEMHKLLLMDNPYDGISNCIVFLDNSSSGAARWCIGLQKIRGSGITILGDLVLKDKIVVYDLGGQRIGWTNYDCSTTVNVSATSRTGQSEYVNAGQLSDSRSLHNDRYELIPACMLAFLSLIITIQGNSFL</sequence>
<dbReference type="GO" id="GO:0004190">
    <property type="term" value="F:aspartic-type endopeptidase activity"/>
    <property type="evidence" value="ECO:0007669"/>
    <property type="project" value="InterPro"/>
</dbReference>
<dbReference type="PROSITE" id="PS51767">
    <property type="entry name" value="PEPTIDASE_A1"/>
    <property type="match status" value="1"/>
</dbReference>
<evidence type="ECO:0000256" key="1">
    <source>
        <dbReference type="ARBA" id="ARBA00004370"/>
    </source>
</evidence>
<dbReference type="InterPro" id="IPR001461">
    <property type="entry name" value="Aspartic_peptidase_A1"/>
</dbReference>
<dbReference type="SUPFAM" id="SSF50630">
    <property type="entry name" value="Acid proteases"/>
    <property type="match status" value="2"/>
</dbReference>
<gene>
    <name evidence="11" type="ORF">C1H46_001104</name>
</gene>
<dbReference type="AlphaFoldDB" id="A0A540NQI7"/>
<keyword evidence="7 9" id="KW-1133">Transmembrane helix</keyword>
<evidence type="ECO:0000313" key="11">
    <source>
        <dbReference type="EMBL" id="TQE13297.1"/>
    </source>
</evidence>
<reference evidence="11 12" key="1">
    <citation type="journal article" date="2019" name="G3 (Bethesda)">
        <title>Sequencing of a Wild Apple (Malus baccata) Genome Unravels the Differences Between Cultivated and Wild Apple Species Regarding Disease Resistance and Cold Tolerance.</title>
        <authorList>
            <person name="Chen X."/>
        </authorList>
    </citation>
    <scope>NUCLEOTIDE SEQUENCE [LARGE SCALE GENOMIC DNA]</scope>
    <source>
        <strain evidence="12">cv. Shandingzi</strain>
        <tissue evidence="11">Leaves</tissue>
    </source>
</reference>
<dbReference type="InterPro" id="IPR021109">
    <property type="entry name" value="Peptidase_aspartic_dom_sf"/>
</dbReference>
<keyword evidence="4 9" id="KW-0812">Transmembrane</keyword>
<evidence type="ECO:0000256" key="3">
    <source>
        <dbReference type="ARBA" id="ARBA00022670"/>
    </source>
</evidence>
<comment type="subcellular location">
    <subcellularLocation>
        <location evidence="1">Membrane</location>
    </subcellularLocation>
</comment>
<feature type="domain" description="Peptidase A1" evidence="10">
    <location>
        <begin position="80"/>
        <end position="208"/>
    </location>
</feature>
<dbReference type="STRING" id="106549.A0A540NQI7"/>
<dbReference type="PRINTS" id="PR00792">
    <property type="entry name" value="PEPSIN"/>
</dbReference>
<dbReference type="InterPro" id="IPR032861">
    <property type="entry name" value="TAXi_N"/>
</dbReference>
<evidence type="ECO:0000313" key="12">
    <source>
        <dbReference type="Proteomes" id="UP000315295"/>
    </source>
</evidence>
<protein>
    <recommendedName>
        <fullName evidence="10">Peptidase A1 domain-containing protein</fullName>
    </recommendedName>
</protein>
<evidence type="ECO:0000259" key="10">
    <source>
        <dbReference type="PROSITE" id="PS51767"/>
    </source>
</evidence>
<dbReference type="EMBL" id="VIEB01000012">
    <property type="protein sequence ID" value="TQE13297.1"/>
    <property type="molecule type" value="Genomic_DNA"/>
</dbReference>
<dbReference type="CDD" id="cd05471">
    <property type="entry name" value="pepsin_like"/>
    <property type="match status" value="1"/>
</dbReference>
<comment type="caution">
    <text evidence="11">The sequence shown here is derived from an EMBL/GenBank/DDBJ whole genome shotgun (WGS) entry which is preliminary data.</text>
</comment>